<dbReference type="Proteomes" id="UP000260808">
    <property type="component" value="Unassembled WGS sequence"/>
</dbReference>
<evidence type="ECO:0000313" key="2">
    <source>
        <dbReference type="Proteomes" id="UP000260808"/>
    </source>
</evidence>
<sequence>MGKFYESRKWKKKRESILRRDAYQCQESKRYGKYAEATTVHHIYPLEEYPELALADWNLISMSTAQHDRMHDRKTDKVTSLGMYWQRKRRREFEAWKKSRCMQSDGKGKQVTTDTK</sequence>
<reference evidence="1 2" key="1">
    <citation type="submission" date="2018-08" db="EMBL/GenBank/DDBJ databases">
        <title>A genome reference for cultivated species of the human gut microbiota.</title>
        <authorList>
            <person name="Zou Y."/>
            <person name="Xue W."/>
            <person name="Luo G."/>
        </authorList>
    </citation>
    <scope>NUCLEOTIDE SEQUENCE [LARGE SCALE GENOMIC DNA]</scope>
    <source>
        <strain evidence="1 2">TF01-20-2</strain>
    </source>
</reference>
<evidence type="ECO:0000313" key="1">
    <source>
        <dbReference type="EMBL" id="RGM23576.1"/>
    </source>
</evidence>
<dbReference type="EMBL" id="QSSX01000012">
    <property type="protein sequence ID" value="RGM23576.1"/>
    <property type="molecule type" value="Genomic_DNA"/>
</dbReference>
<keyword evidence="1" id="KW-0255">Endonuclease</keyword>
<keyword evidence="1" id="KW-0540">Nuclease</keyword>
<accession>A0A3E4V813</accession>
<dbReference type="GO" id="GO:0004519">
    <property type="term" value="F:endonuclease activity"/>
    <property type="evidence" value="ECO:0007669"/>
    <property type="project" value="UniProtKB-KW"/>
</dbReference>
<dbReference type="AlphaFoldDB" id="A0A3E4V813"/>
<comment type="caution">
    <text evidence="1">The sequence shown here is derived from an EMBL/GenBank/DDBJ whole genome shotgun (WGS) entry which is preliminary data.</text>
</comment>
<gene>
    <name evidence="1" type="ORF">DXC31_06750</name>
</gene>
<protein>
    <submittedName>
        <fullName evidence="1">HNH endonuclease</fullName>
    </submittedName>
</protein>
<keyword evidence="1" id="KW-0378">Hydrolase</keyword>
<organism evidence="1 2">
    <name type="scientific">Mediterraneibacter gnavus</name>
    <name type="common">Ruminococcus gnavus</name>
    <dbReference type="NCBI Taxonomy" id="33038"/>
    <lineage>
        <taxon>Bacteria</taxon>
        <taxon>Bacillati</taxon>
        <taxon>Bacillota</taxon>
        <taxon>Clostridia</taxon>
        <taxon>Lachnospirales</taxon>
        <taxon>Lachnospiraceae</taxon>
        <taxon>Mediterraneibacter</taxon>
    </lineage>
</organism>
<proteinExistence type="predicted"/>
<name>A0A3E4V813_MEDGN</name>